<organism evidence="1 2">
    <name type="scientific">Helicobacter turcicus</name>
    <dbReference type="NCBI Taxonomy" id="2867412"/>
    <lineage>
        <taxon>Bacteria</taxon>
        <taxon>Pseudomonadati</taxon>
        <taxon>Campylobacterota</taxon>
        <taxon>Epsilonproteobacteria</taxon>
        <taxon>Campylobacterales</taxon>
        <taxon>Helicobacteraceae</taxon>
        <taxon>Helicobacter</taxon>
    </lineage>
</organism>
<dbReference type="Proteomes" id="UP000700059">
    <property type="component" value="Unassembled WGS sequence"/>
</dbReference>
<sequence length="57" mass="7089">MKNKMRLRNKFKNKLLKKQENVTMDKFRKTLLRDLEEIQKKPRKPKNIESKSDYSFF</sequence>
<dbReference type="EMBL" id="JAIGYQ010000001">
    <property type="protein sequence ID" value="MBX7490015.1"/>
    <property type="molecule type" value="Genomic_DNA"/>
</dbReference>
<gene>
    <name evidence="1" type="ORF">K4G57_00785</name>
</gene>
<comment type="caution">
    <text evidence="1">The sequence shown here is derived from an EMBL/GenBank/DDBJ whole genome shotgun (WGS) entry which is preliminary data.</text>
</comment>
<evidence type="ECO:0008006" key="3">
    <source>
        <dbReference type="Google" id="ProtNLM"/>
    </source>
</evidence>
<proteinExistence type="predicted"/>
<reference evidence="1 2" key="1">
    <citation type="submission" date="2021-08" db="EMBL/GenBank/DDBJ databases">
        <title>Helicobacter spp. isolated from feces of Anatolian Ground Squirrel (Spermophilus xanthoprymnus) in Turkey.</title>
        <authorList>
            <person name="Aydin F."/>
            <person name="Abay S."/>
            <person name="Kayman T."/>
            <person name="Karakaya E."/>
            <person name="Saticioglu I.B."/>
        </authorList>
    </citation>
    <scope>NUCLEOTIDE SEQUENCE [LARGE SCALE GENOMIC DNA]</scope>
    <source>
        <strain evidence="1 2">Faydin-H70</strain>
    </source>
</reference>
<evidence type="ECO:0000313" key="1">
    <source>
        <dbReference type="EMBL" id="MBX7490015.1"/>
    </source>
</evidence>
<accession>A0ABS7JKW6</accession>
<keyword evidence="2" id="KW-1185">Reference proteome</keyword>
<evidence type="ECO:0000313" key="2">
    <source>
        <dbReference type="Proteomes" id="UP000700059"/>
    </source>
</evidence>
<protein>
    <recommendedName>
        <fullName evidence="3">FbpB family small basic protein</fullName>
    </recommendedName>
</protein>
<dbReference type="RefSeq" id="WP_221531274.1">
    <property type="nucleotide sequence ID" value="NZ_JAIGYP010000001.1"/>
</dbReference>
<name>A0ABS7JKW6_9HELI</name>